<dbReference type="InterPro" id="IPR000537">
    <property type="entry name" value="UbiA_prenyltransferase"/>
</dbReference>
<feature type="transmembrane region" description="Helical" evidence="5">
    <location>
        <begin position="237"/>
        <end position="253"/>
    </location>
</feature>
<feature type="transmembrane region" description="Helical" evidence="5">
    <location>
        <begin position="88"/>
        <end position="120"/>
    </location>
</feature>
<keyword evidence="3 5" id="KW-1133">Transmembrane helix</keyword>
<evidence type="ECO:0000256" key="1">
    <source>
        <dbReference type="ARBA" id="ARBA00004141"/>
    </source>
</evidence>
<dbReference type="Proteomes" id="UP000177905">
    <property type="component" value="Unassembled WGS sequence"/>
</dbReference>
<feature type="transmembrane region" description="Helical" evidence="5">
    <location>
        <begin position="158"/>
        <end position="176"/>
    </location>
</feature>
<keyword evidence="2 5" id="KW-0812">Transmembrane</keyword>
<feature type="transmembrane region" description="Helical" evidence="5">
    <location>
        <begin position="197"/>
        <end position="222"/>
    </location>
</feature>
<dbReference type="GO" id="GO:0009247">
    <property type="term" value="P:glycolipid biosynthetic process"/>
    <property type="evidence" value="ECO:0007669"/>
    <property type="project" value="TreeGrafter"/>
</dbReference>
<dbReference type="InterPro" id="IPR039653">
    <property type="entry name" value="Prenyltransferase"/>
</dbReference>
<evidence type="ECO:0000313" key="6">
    <source>
        <dbReference type="EMBL" id="OGC15636.1"/>
    </source>
</evidence>
<feature type="transmembrane region" description="Helical" evidence="5">
    <location>
        <begin position="274"/>
        <end position="291"/>
    </location>
</feature>
<dbReference type="Gene3D" id="1.10.357.140">
    <property type="entry name" value="UbiA prenyltransferase"/>
    <property type="match status" value="1"/>
</dbReference>
<feature type="transmembrane region" description="Helical" evidence="5">
    <location>
        <begin position="41"/>
        <end position="58"/>
    </location>
</feature>
<reference evidence="6 7" key="1">
    <citation type="journal article" date="2016" name="Nat. Commun.">
        <title>Thousands of microbial genomes shed light on interconnected biogeochemical processes in an aquifer system.</title>
        <authorList>
            <person name="Anantharaman K."/>
            <person name="Brown C.T."/>
            <person name="Hug L.A."/>
            <person name="Sharon I."/>
            <person name="Castelle C.J."/>
            <person name="Probst A.J."/>
            <person name="Thomas B.C."/>
            <person name="Singh A."/>
            <person name="Wilkins M.J."/>
            <person name="Karaoz U."/>
            <person name="Brodie E.L."/>
            <person name="Williams K.H."/>
            <person name="Hubbard S.S."/>
            <person name="Banfield J.F."/>
        </authorList>
    </citation>
    <scope>NUCLEOTIDE SEQUENCE [LARGE SCALE GENOMIC DNA]</scope>
</reference>
<dbReference type="GO" id="GO:0005886">
    <property type="term" value="C:plasma membrane"/>
    <property type="evidence" value="ECO:0007669"/>
    <property type="project" value="TreeGrafter"/>
</dbReference>
<dbReference type="PANTHER" id="PTHR11048">
    <property type="entry name" value="PRENYLTRANSFERASES"/>
    <property type="match status" value="1"/>
</dbReference>
<proteinExistence type="predicted"/>
<comment type="caution">
    <text evidence="6">The sequence shown here is derived from an EMBL/GenBank/DDBJ whole genome shotgun (WGS) entry which is preliminary data.</text>
</comment>
<accession>A0A1F4S5C3</accession>
<feature type="transmembrane region" description="Helical" evidence="5">
    <location>
        <begin position="132"/>
        <end position="152"/>
    </location>
</feature>
<evidence type="ECO:0000256" key="3">
    <source>
        <dbReference type="ARBA" id="ARBA00022989"/>
    </source>
</evidence>
<sequence length="292" mass="33743">MNQFFYLFESLRPKQWVKNLIVFAALIFAQKALVLKLSLRAVFAFVVFCGISSCIYLINDLKDIKKDKLHPDKSRRPLASGKLSKSPALLFLICFTPLFLFLAFWFNLFFGIVVFIYFVLMLAYTFYLKEIVILDAFIISTGYVLRGVAGAVIVSVEISFWFFICASLLALFIVFCKRRHELLILDAESIKHRRVLVEYNTLLLDQFISIVAASTVVAYSLYTVAPETILKFHTENLIFTIPFVLFGLFRYLYLVYKKDGGGSAEKIMLSDKPLIFDMFAWLLVVFLVLYYR</sequence>
<comment type="subcellular location">
    <subcellularLocation>
        <location evidence="1">Membrane</location>
        <topology evidence="1">Multi-pass membrane protein</topology>
    </subcellularLocation>
</comment>
<protein>
    <recommendedName>
        <fullName evidence="8">Phosphoribose diphosphate--decaprenyl-phosphate phosphoribosyltransferase</fullName>
    </recommendedName>
</protein>
<dbReference type="Pfam" id="PF01040">
    <property type="entry name" value="UbiA"/>
    <property type="match status" value="1"/>
</dbReference>
<dbReference type="PANTHER" id="PTHR11048:SF5">
    <property type="entry name" value="DECAPRENYL-PHOSPHATE PHOSPHORIBOSYLTRANSFERASE"/>
    <property type="match status" value="1"/>
</dbReference>
<dbReference type="AlphaFoldDB" id="A0A1F4S5C3"/>
<name>A0A1F4S5C3_UNCSA</name>
<evidence type="ECO:0000256" key="5">
    <source>
        <dbReference type="SAM" id="Phobius"/>
    </source>
</evidence>
<gene>
    <name evidence="6" type="ORF">A2290_06140</name>
</gene>
<keyword evidence="4 5" id="KW-0472">Membrane</keyword>
<evidence type="ECO:0000256" key="2">
    <source>
        <dbReference type="ARBA" id="ARBA00022692"/>
    </source>
</evidence>
<dbReference type="EMBL" id="MEUA01000018">
    <property type="protein sequence ID" value="OGC15636.1"/>
    <property type="molecule type" value="Genomic_DNA"/>
</dbReference>
<evidence type="ECO:0000256" key="4">
    <source>
        <dbReference type="ARBA" id="ARBA00023136"/>
    </source>
</evidence>
<dbReference type="InterPro" id="IPR044878">
    <property type="entry name" value="UbiA_sf"/>
</dbReference>
<organism evidence="6 7">
    <name type="scientific">candidate division WOR-1 bacterium RIFOXYB2_FULL_36_35</name>
    <dbReference type="NCBI Taxonomy" id="1802578"/>
    <lineage>
        <taxon>Bacteria</taxon>
        <taxon>Bacillati</taxon>
        <taxon>Saganbacteria</taxon>
    </lineage>
</organism>
<evidence type="ECO:0000313" key="7">
    <source>
        <dbReference type="Proteomes" id="UP000177905"/>
    </source>
</evidence>
<dbReference type="GO" id="GO:0016765">
    <property type="term" value="F:transferase activity, transferring alkyl or aryl (other than methyl) groups"/>
    <property type="evidence" value="ECO:0007669"/>
    <property type="project" value="InterPro"/>
</dbReference>
<evidence type="ECO:0008006" key="8">
    <source>
        <dbReference type="Google" id="ProtNLM"/>
    </source>
</evidence>
<dbReference type="NCBIfam" id="NF008977">
    <property type="entry name" value="PRK12324.1-2"/>
    <property type="match status" value="1"/>
</dbReference>
<dbReference type="CDD" id="cd13963">
    <property type="entry name" value="PT_UbiA_2"/>
    <property type="match status" value="1"/>
</dbReference>